<dbReference type="Pfam" id="PF13637">
    <property type="entry name" value="Ank_4"/>
    <property type="match status" value="1"/>
</dbReference>
<dbReference type="Pfam" id="PF12796">
    <property type="entry name" value="Ank_2"/>
    <property type="match status" value="1"/>
</dbReference>
<name>A0A1X7U7D3_AMPQE</name>
<dbReference type="Gene3D" id="1.25.40.20">
    <property type="entry name" value="Ankyrin repeat-containing domain"/>
    <property type="match status" value="1"/>
</dbReference>
<protein>
    <submittedName>
        <fullName evidence="2">Uncharacterized protein</fullName>
    </submittedName>
</protein>
<dbReference type="InterPro" id="IPR002110">
    <property type="entry name" value="Ankyrin_rpt"/>
</dbReference>
<dbReference type="eggNOG" id="KOG0508">
    <property type="taxonomic scope" value="Eukaryota"/>
</dbReference>
<dbReference type="AlphaFoldDB" id="A0A1X7U7D3"/>
<proteinExistence type="predicted"/>
<evidence type="ECO:0000256" key="1">
    <source>
        <dbReference type="PROSITE-ProRule" id="PRU00023"/>
    </source>
</evidence>
<reference evidence="2" key="1">
    <citation type="submission" date="2017-05" db="UniProtKB">
        <authorList>
            <consortium name="EnsemblMetazoa"/>
        </authorList>
    </citation>
    <scope>IDENTIFICATION</scope>
</reference>
<dbReference type="InParanoid" id="A0A1X7U7D3"/>
<keyword evidence="1" id="KW-0040">ANK repeat</keyword>
<organism evidence="2">
    <name type="scientific">Amphimedon queenslandica</name>
    <name type="common">Sponge</name>
    <dbReference type="NCBI Taxonomy" id="400682"/>
    <lineage>
        <taxon>Eukaryota</taxon>
        <taxon>Metazoa</taxon>
        <taxon>Porifera</taxon>
        <taxon>Demospongiae</taxon>
        <taxon>Heteroscleromorpha</taxon>
        <taxon>Haplosclerida</taxon>
        <taxon>Niphatidae</taxon>
        <taxon>Amphimedon</taxon>
    </lineage>
</organism>
<dbReference type="SMART" id="SM00248">
    <property type="entry name" value="ANK"/>
    <property type="match status" value="5"/>
</dbReference>
<feature type="repeat" description="ANK" evidence="1">
    <location>
        <begin position="170"/>
        <end position="207"/>
    </location>
</feature>
<dbReference type="OrthoDB" id="4429489at2759"/>
<dbReference type="InterPro" id="IPR036770">
    <property type="entry name" value="Ankyrin_rpt-contain_sf"/>
</dbReference>
<sequence length="679" mass="77506">MEWILSNNDRISWAMKMSNINGFNLLKELQDHLLENKLTISQATFTSGLILVLHEACRAGHIEFVQYILDKHQAEFDINQLILYHPNFDYDISLKTIRWLCNHRKETLVHAAVCSGSLDLLELLVKHQGSVNTPDCCSLTPLQKAVTICDISIVKYLLKAGSNVNYQDSDGRTALMYICTAHLLPAVIEPILKLLFEAGANPDITDKRGFTVLHEVVYQKNTATLKLLIKTFKVSPEICCLKSNKPHPLYFATQLLDLYMTNPIPPMPTQAITDHPSVQLGTKINDLLLNATRSLYRYCCDYNKDPEQDLADCVGQLRQGLRLRPSLKSPTKVGKLLDAYGNIKEAVSLEDFHKNYSDTNRNVVYLAFQCLIIRERVLGYGDSSLIEFLFMFGKVFTESQSSQKHTQLERGLKLWLRGTEMLVSRLEENVYSNLKELQKLTESGMEKYNKFIQTNRKTQNGSCPCEVLSSILRLIFKNLIECQYLAIEQFKARHYHDIISPVSYRHLISILQMLHESKIPGMEATTLVYEAVSKCPMFNYGFELSTNLIDVLLDEPEVEISFLTFLLKSGCNKVINEIGLFGLRPLYKAKTKEIAEILLQYGAHPDAVNEDGACGHQSFLKDYFKSPLPLQCLAARVIIKESIEYRENDRLPIHVRELISYHDPDHTQLKIKEAFKTLN</sequence>
<dbReference type="PROSITE" id="PS50297">
    <property type="entry name" value="ANK_REP_REGION"/>
    <property type="match status" value="1"/>
</dbReference>
<dbReference type="PANTHER" id="PTHR24118:SF99">
    <property type="entry name" value="POTE ANKYRIN DOMAIN FAMILY MEMBER 3C-RELATED"/>
    <property type="match status" value="1"/>
</dbReference>
<dbReference type="STRING" id="400682.A0A1X7U7D3"/>
<dbReference type="EnsemblMetazoa" id="Aqu2.1.23837_001">
    <property type="protein sequence ID" value="Aqu2.1.23837_001"/>
    <property type="gene ID" value="Aqu2.1.23837"/>
</dbReference>
<dbReference type="SUPFAM" id="SSF48403">
    <property type="entry name" value="Ankyrin repeat"/>
    <property type="match status" value="1"/>
</dbReference>
<accession>A0A1X7U7D3</accession>
<feature type="repeat" description="ANK" evidence="1">
    <location>
        <begin position="137"/>
        <end position="169"/>
    </location>
</feature>
<dbReference type="PANTHER" id="PTHR24118">
    <property type="entry name" value="POTE ANKYRIN DOMAIN"/>
    <property type="match status" value="1"/>
</dbReference>
<evidence type="ECO:0000313" key="2">
    <source>
        <dbReference type="EnsemblMetazoa" id="Aqu2.1.23837_001"/>
    </source>
</evidence>
<dbReference type="PROSITE" id="PS50088">
    <property type="entry name" value="ANK_REPEAT"/>
    <property type="match status" value="2"/>
</dbReference>